<dbReference type="STRING" id="237069.SAMN05216498_1443"/>
<accession>A0A1G9YLQ8</accession>
<evidence type="ECO:0008006" key="3">
    <source>
        <dbReference type="Google" id="ProtNLM"/>
    </source>
</evidence>
<evidence type="ECO:0000313" key="2">
    <source>
        <dbReference type="Proteomes" id="UP000199334"/>
    </source>
</evidence>
<reference evidence="1 2" key="1">
    <citation type="submission" date="2016-10" db="EMBL/GenBank/DDBJ databases">
        <authorList>
            <person name="de Groot N.N."/>
        </authorList>
    </citation>
    <scope>NUCLEOTIDE SEQUENCE [LARGE SCALE GENOMIC DNA]</scope>
    <source>
        <strain evidence="1 2">CGMCC 1.3442</strain>
    </source>
</reference>
<protein>
    <recommendedName>
        <fullName evidence="3">Glycerol kinase</fullName>
    </recommendedName>
</protein>
<sequence>MRNTTKVRYLSSTNLSKEMNISTKEMFKQLLRSNWIDRVDEQWVLTEKGKAKGGQLKSRGDRQWIAWPSTVMEDSDLKENNIKEKYLSTTKLAEEFDVSRLRINPILSELGWIEKDRKGWITTKLGKSLGGKQLEHNKTRVPYVKWPETILKNKRLVETIEEIKEGSSEPKIESNEEGGFREKFIAKHRAADGHFVRSKAEMLIDNWLYMSEIAHAYERRLPIEEEVYTDFYLPVGKVYIEYWGYENDPKYIQRKKTKLEIYKKYEFNLIELNDTDIQNLDDILPKKLLKFGIQSY</sequence>
<name>A0A1G9YLQ8_9BACI</name>
<proteinExistence type="predicted"/>
<dbReference type="Proteomes" id="UP000199334">
    <property type="component" value="Unassembled WGS sequence"/>
</dbReference>
<dbReference type="AlphaFoldDB" id="A0A1G9YLQ8"/>
<dbReference type="RefSeq" id="WP_245686803.1">
    <property type="nucleotide sequence ID" value="NZ_BJVZ01000026.1"/>
</dbReference>
<evidence type="ECO:0000313" key="1">
    <source>
        <dbReference type="EMBL" id="SDN09366.1"/>
    </source>
</evidence>
<gene>
    <name evidence="1" type="ORF">SAMN05216498_1443</name>
</gene>
<keyword evidence="2" id="KW-1185">Reference proteome</keyword>
<dbReference type="EMBL" id="FNIG01000002">
    <property type="protein sequence ID" value="SDN09366.1"/>
    <property type="molecule type" value="Genomic_DNA"/>
</dbReference>
<dbReference type="Gene3D" id="3.40.960.10">
    <property type="entry name" value="VSR Endonuclease"/>
    <property type="match status" value="1"/>
</dbReference>
<organism evidence="1 2">
    <name type="scientific">Tenuibacillus multivorans</name>
    <dbReference type="NCBI Taxonomy" id="237069"/>
    <lineage>
        <taxon>Bacteria</taxon>
        <taxon>Bacillati</taxon>
        <taxon>Bacillota</taxon>
        <taxon>Bacilli</taxon>
        <taxon>Bacillales</taxon>
        <taxon>Bacillaceae</taxon>
        <taxon>Tenuibacillus</taxon>
    </lineage>
</organism>